<evidence type="ECO:0000313" key="2">
    <source>
        <dbReference type="EMBL" id="BAY53724.1"/>
    </source>
</evidence>
<evidence type="ECO:0008006" key="4">
    <source>
        <dbReference type="Google" id="ProtNLM"/>
    </source>
</evidence>
<proteinExistence type="predicted"/>
<feature type="compositionally biased region" description="Low complexity" evidence="1">
    <location>
        <begin position="231"/>
        <end position="242"/>
    </location>
</feature>
<keyword evidence="3" id="KW-1185">Reference proteome</keyword>
<name>A0A1Z4JAC8_LEPBY</name>
<evidence type="ECO:0000256" key="1">
    <source>
        <dbReference type="SAM" id="MobiDB-lite"/>
    </source>
</evidence>
<sequence length="251" mass="26159">MFGLTKISLTKSRKIALVVAGVAATGGMIAIATQARAQFRLSQVMPAPAPDTPDAFAAPSQIGIPGAPPAPITAPPAPARPTRRPRRIPIDPVPMPGDARAPLPELPRPLDIRTLPGSPVTPISGISGKVMFTPICPVTAPSASCRVRPYTGAIKITTVARDRVTRLVTDPEGLFQIRLIPGMYVIEPDSPDFPIGTSQTITVLNNVMRQMEFNFQGNPAAVGATLPPIRTAPGTPGMGAAPAPLPGAMPR</sequence>
<dbReference type="AlphaFoldDB" id="A0A1Z4JAC8"/>
<protein>
    <recommendedName>
        <fullName evidence="4">Carboxypeptidase regulatory-like domain-containing protein</fullName>
    </recommendedName>
</protein>
<dbReference type="Proteomes" id="UP000217895">
    <property type="component" value="Chromosome"/>
</dbReference>
<organism evidence="2 3">
    <name type="scientific">Leptolyngbya boryana NIES-2135</name>
    <dbReference type="NCBI Taxonomy" id="1973484"/>
    <lineage>
        <taxon>Bacteria</taxon>
        <taxon>Bacillati</taxon>
        <taxon>Cyanobacteriota</taxon>
        <taxon>Cyanophyceae</taxon>
        <taxon>Leptolyngbyales</taxon>
        <taxon>Leptolyngbyaceae</taxon>
        <taxon>Leptolyngbya group</taxon>
        <taxon>Leptolyngbya</taxon>
    </lineage>
</organism>
<accession>A0A1Z4JAC8</accession>
<feature type="compositionally biased region" description="Pro residues" evidence="1">
    <location>
        <begin position="66"/>
        <end position="79"/>
    </location>
</feature>
<gene>
    <name evidence="2" type="ORF">NIES2135_05350</name>
</gene>
<reference evidence="2 3" key="1">
    <citation type="submission" date="2017-06" db="EMBL/GenBank/DDBJ databases">
        <title>Genome sequencing of cyanobaciteial culture collection at National Institute for Environmental Studies (NIES).</title>
        <authorList>
            <person name="Hirose Y."/>
            <person name="Shimura Y."/>
            <person name="Fujisawa T."/>
            <person name="Nakamura Y."/>
            <person name="Kawachi M."/>
        </authorList>
    </citation>
    <scope>NUCLEOTIDE SEQUENCE [LARGE SCALE GENOMIC DNA]</scope>
    <source>
        <strain evidence="2 3">NIES-2135</strain>
    </source>
</reference>
<feature type="region of interest" description="Disordered" evidence="1">
    <location>
        <begin position="60"/>
        <end position="103"/>
    </location>
</feature>
<dbReference type="EMBL" id="AP018203">
    <property type="protein sequence ID" value="BAY53724.1"/>
    <property type="molecule type" value="Genomic_DNA"/>
</dbReference>
<feature type="region of interest" description="Disordered" evidence="1">
    <location>
        <begin position="229"/>
        <end position="251"/>
    </location>
</feature>
<evidence type="ECO:0000313" key="3">
    <source>
        <dbReference type="Proteomes" id="UP000217895"/>
    </source>
</evidence>